<feature type="transmembrane region" description="Helical" evidence="6">
    <location>
        <begin position="124"/>
        <end position="150"/>
    </location>
</feature>
<dbReference type="RefSeq" id="WP_107893317.1">
    <property type="nucleotide sequence ID" value="NZ_NHSI01000019.1"/>
</dbReference>
<comment type="caution">
    <text evidence="7">The sequence shown here is derived from an EMBL/GenBank/DDBJ whole genome shotgun (WGS) entry which is preliminary data.</text>
</comment>
<feature type="transmembrane region" description="Helical" evidence="6">
    <location>
        <begin position="49"/>
        <end position="72"/>
    </location>
</feature>
<evidence type="ECO:0000256" key="5">
    <source>
        <dbReference type="ARBA" id="ARBA00023136"/>
    </source>
</evidence>
<sequence length="237" mass="25592">MVDLLSDPAVWASFLTLTVLEIILGVDNVIFLSIASARLPEAQRRRARLIGLSGALILRIALLFSITWIIGLSAPFARIAGFDLSWRDVILLAGGLFLIWKSSTEIFNEVEGDTEEGQNTPGTTFMAVIVQIMVLDLVFSLDSVITAVGIADHLEVMIAAVVLAIGVMMVAAEPIAAFVEAHPSTKMLALAFLVMVGMALMADGLHFHVERGFIYAAMVFAGAVEALNLLRARKRRA</sequence>
<dbReference type="Pfam" id="PF03741">
    <property type="entry name" value="TerC"/>
    <property type="match status" value="1"/>
</dbReference>
<name>A0A2T5BPR7_9RHOB</name>
<keyword evidence="4 6" id="KW-1133">Transmembrane helix</keyword>
<evidence type="ECO:0000313" key="8">
    <source>
        <dbReference type="Proteomes" id="UP000243859"/>
    </source>
</evidence>
<dbReference type="InterPro" id="IPR005496">
    <property type="entry name" value="Integral_membrane_TerC"/>
</dbReference>
<keyword evidence="5 6" id="KW-0472">Membrane</keyword>
<dbReference type="GO" id="GO:0016020">
    <property type="term" value="C:membrane"/>
    <property type="evidence" value="ECO:0007669"/>
    <property type="project" value="UniProtKB-SubCell"/>
</dbReference>
<dbReference type="AlphaFoldDB" id="A0A2T5BPR7"/>
<evidence type="ECO:0000256" key="3">
    <source>
        <dbReference type="ARBA" id="ARBA00022692"/>
    </source>
</evidence>
<evidence type="ECO:0000256" key="2">
    <source>
        <dbReference type="ARBA" id="ARBA00007511"/>
    </source>
</evidence>
<accession>A0A2T5BPR7</accession>
<evidence type="ECO:0000256" key="4">
    <source>
        <dbReference type="ARBA" id="ARBA00022989"/>
    </source>
</evidence>
<dbReference type="PANTHER" id="PTHR30238">
    <property type="entry name" value="MEMBRANE BOUND PREDICTED REDOX MODULATOR"/>
    <property type="match status" value="1"/>
</dbReference>
<gene>
    <name evidence="7" type="ORF">C8N32_11929</name>
</gene>
<comment type="subcellular location">
    <subcellularLocation>
        <location evidence="1">Membrane</location>
        <topology evidence="1">Multi-pass membrane protein</topology>
    </subcellularLocation>
</comment>
<feature type="transmembrane region" description="Helical" evidence="6">
    <location>
        <begin position="12"/>
        <end position="37"/>
    </location>
</feature>
<organism evidence="7 8">
    <name type="scientific">Rhodovulum imhoffii</name>
    <dbReference type="NCBI Taxonomy" id="365340"/>
    <lineage>
        <taxon>Bacteria</taxon>
        <taxon>Pseudomonadati</taxon>
        <taxon>Pseudomonadota</taxon>
        <taxon>Alphaproteobacteria</taxon>
        <taxon>Rhodobacterales</taxon>
        <taxon>Paracoccaceae</taxon>
        <taxon>Rhodovulum</taxon>
    </lineage>
</organism>
<keyword evidence="8" id="KW-1185">Reference proteome</keyword>
<reference evidence="7 8" key="1">
    <citation type="submission" date="2018-04" db="EMBL/GenBank/DDBJ databases">
        <title>Genomic Encyclopedia of Archaeal and Bacterial Type Strains, Phase II (KMG-II): from individual species to whole genera.</title>
        <authorList>
            <person name="Goeker M."/>
        </authorList>
    </citation>
    <scope>NUCLEOTIDE SEQUENCE [LARGE SCALE GENOMIC DNA]</scope>
    <source>
        <strain evidence="7 8">DSM 18064</strain>
    </source>
</reference>
<keyword evidence="3 6" id="KW-0812">Transmembrane</keyword>
<dbReference type="EMBL" id="QAAA01000019">
    <property type="protein sequence ID" value="PTN00972.1"/>
    <property type="molecule type" value="Genomic_DNA"/>
</dbReference>
<proteinExistence type="inferred from homology"/>
<dbReference type="PANTHER" id="PTHR30238:SF4">
    <property type="entry name" value="SLL1022 PROTEIN"/>
    <property type="match status" value="1"/>
</dbReference>
<evidence type="ECO:0000256" key="1">
    <source>
        <dbReference type="ARBA" id="ARBA00004141"/>
    </source>
</evidence>
<feature type="transmembrane region" description="Helical" evidence="6">
    <location>
        <begin position="84"/>
        <end position="103"/>
    </location>
</feature>
<evidence type="ECO:0000313" key="7">
    <source>
        <dbReference type="EMBL" id="PTN00972.1"/>
    </source>
</evidence>
<protein>
    <submittedName>
        <fullName evidence="7">Putative tellurium resistance membrane protein TerC</fullName>
    </submittedName>
</protein>
<evidence type="ECO:0000256" key="6">
    <source>
        <dbReference type="SAM" id="Phobius"/>
    </source>
</evidence>
<dbReference type="OrthoDB" id="9805314at2"/>
<feature type="transmembrane region" description="Helical" evidence="6">
    <location>
        <begin position="213"/>
        <end position="230"/>
    </location>
</feature>
<dbReference type="Proteomes" id="UP000243859">
    <property type="component" value="Unassembled WGS sequence"/>
</dbReference>
<feature type="transmembrane region" description="Helical" evidence="6">
    <location>
        <begin position="156"/>
        <end position="176"/>
    </location>
</feature>
<feature type="transmembrane region" description="Helical" evidence="6">
    <location>
        <begin position="188"/>
        <end position="207"/>
    </location>
</feature>
<comment type="similarity">
    <text evidence="2">Belongs to the TerC family.</text>
</comment>